<dbReference type="AlphaFoldDB" id="A0A2A6CZM9"/>
<gene>
    <name evidence="1" type="primary">WBGene00283293</name>
</gene>
<sequence length="98" mass="11321">MAKLQWRNEQSHRRQEEGGWEDEGARYLAVVPLTALVRSTRTAGNREKEHIRCLKVYPKSFAVPRDINVFDQSWTSSDDCRMNAQVLLTRFPGINEAS</sequence>
<proteinExistence type="predicted"/>
<accession>A0A2A6CZM9</accession>
<evidence type="ECO:0000313" key="1">
    <source>
        <dbReference type="EnsemblMetazoa" id="PPA44924.1"/>
    </source>
</evidence>
<keyword evidence="2" id="KW-1185">Reference proteome</keyword>
<organism evidence="1 2">
    <name type="scientific">Pristionchus pacificus</name>
    <name type="common">Parasitic nematode worm</name>
    <dbReference type="NCBI Taxonomy" id="54126"/>
    <lineage>
        <taxon>Eukaryota</taxon>
        <taxon>Metazoa</taxon>
        <taxon>Ecdysozoa</taxon>
        <taxon>Nematoda</taxon>
        <taxon>Chromadorea</taxon>
        <taxon>Rhabditida</taxon>
        <taxon>Rhabditina</taxon>
        <taxon>Diplogasteromorpha</taxon>
        <taxon>Diplogasteroidea</taxon>
        <taxon>Neodiplogasteridae</taxon>
        <taxon>Pristionchus</taxon>
    </lineage>
</organism>
<name>A0A2A6CZM9_PRIPA</name>
<reference evidence="2" key="1">
    <citation type="journal article" date="2008" name="Nat. Genet.">
        <title>The Pristionchus pacificus genome provides a unique perspective on nematode lifestyle and parasitism.</title>
        <authorList>
            <person name="Dieterich C."/>
            <person name="Clifton S.W."/>
            <person name="Schuster L.N."/>
            <person name="Chinwalla A."/>
            <person name="Delehaunty K."/>
            <person name="Dinkelacker I."/>
            <person name="Fulton L."/>
            <person name="Fulton R."/>
            <person name="Godfrey J."/>
            <person name="Minx P."/>
            <person name="Mitreva M."/>
            <person name="Roeseler W."/>
            <person name="Tian H."/>
            <person name="Witte H."/>
            <person name="Yang S.P."/>
            <person name="Wilson R.K."/>
            <person name="Sommer R.J."/>
        </authorList>
    </citation>
    <scope>NUCLEOTIDE SEQUENCE [LARGE SCALE GENOMIC DNA]</scope>
    <source>
        <strain evidence="2">PS312</strain>
    </source>
</reference>
<protein>
    <submittedName>
        <fullName evidence="1">Uncharacterized protein</fullName>
    </submittedName>
</protein>
<accession>A0A8R1V2K9</accession>
<evidence type="ECO:0000313" key="2">
    <source>
        <dbReference type="Proteomes" id="UP000005239"/>
    </source>
</evidence>
<dbReference type="Proteomes" id="UP000005239">
    <property type="component" value="Unassembled WGS sequence"/>
</dbReference>
<dbReference type="EnsemblMetazoa" id="PPA44924.1">
    <property type="protein sequence ID" value="PPA44924.1"/>
    <property type="gene ID" value="WBGene00283293"/>
</dbReference>
<reference evidence="1" key="2">
    <citation type="submission" date="2022-06" db="UniProtKB">
        <authorList>
            <consortium name="EnsemblMetazoa"/>
        </authorList>
    </citation>
    <scope>IDENTIFICATION</scope>
    <source>
        <strain evidence="1">PS312</strain>
    </source>
</reference>